<sequence length="86" mass="9483">MPEICRFYGIVIRMYYDDHEPAHFHAQYGRAQVTVAIGTLAVIAGALPPRALGLVAEWAAQHHSELVSAWNRAKALEVPGHIDPLP</sequence>
<accession>A0A2T2WU42</accession>
<dbReference type="Pfam" id="PF13711">
    <property type="entry name" value="DUF4160"/>
    <property type="match status" value="1"/>
</dbReference>
<protein>
    <submittedName>
        <fullName evidence="1">Transcriptional regulator</fullName>
    </submittedName>
</protein>
<organism evidence="1 2">
    <name type="scientific">Sulfobacillus benefaciens</name>
    <dbReference type="NCBI Taxonomy" id="453960"/>
    <lineage>
        <taxon>Bacteria</taxon>
        <taxon>Bacillati</taxon>
        <taxon>Bacillota</taxon>
        <taxon>Clostridia</taxon>
        <taxon>Eubacteriales</taxon>
        <taxon>Clostridiales Family XVII. Incertae Sedis</taxon>
        <taxon>Sulfobacillus</taxon>
    </lineage>
</organism>
<gene>
    <name evidence="1" type="ORF">C7B46_20525</name>
</gene>
<reference evidence="1 2" key="1">
    <citation type="journal article" date="2014" name="BMC Genomics">
        <title>Comparison of environmental and isolate Sulfobacillus genomes reveals diverse carbon, sulfur, nitrogen, and hydrogen metabolisms.</title>
        <authorList>
            <person name="Justice N.B."/>
            <person name="Norman A."/>
            <person name="Brown C.T."/>
            <person name="Singh A."/>
            <person name="Thomas B.C."/>
            <person name="Banfield J.F."/>
        </authorList>
    </citation>
    <scope>NUCLEOTIDE SEQUENCE [LARGE SCALE GENOMIC DNA]</scope>
    <source>
        <strain evidence="1">AMDSBA4</strain>
    </source>
</reference>
<dbReference type="EMBL" id="PXYW01000146">
    <property type="protein sequence ID" value="PSR25750.1"/>
    <property type="molecule type" value="Genomic_DNA"/>
</dbReference>
<dbReference type="InterPro" id="IPR025427">
    <property type="entry name" value="DUF4160"/>
</dbReference>
<proteinExistence type="predicted"/>
<name>A0A2T2WU42_9FIRM</name>
<comment type="caution">
    <text evidence="1">The sequence shown here is derived from an EMBL/GenBank/DDBJ whole genome shotgun (WGS) entry which is preliminary data.</text>
</comment>
<dbReference type="AlphaFoldDB" id="A0A2T2WU42"/>
<evidence type="ECO:0000313" key="2">
    <source>
        <dbReference type="Proteomes" id="UP000242972"/>
    </source>
</evidence>
<evidence type="ECO:0000313" key="1">
    <source>
        <dbReference type="EMBL" id="PSR25750.1"/>
    </source>
</evidence>
<dbReference type="Proteomes" id="UP000242972">
    <property type="component" value="Unassembled WGS sequence"/>
</dbReference>